<dbReference type="PANTHER" id="PTHR30605:SF0">
    <property type="entry name" value="ANHYDRO-N-ACETYLMURAMIC ACID KINASE"/>
    <property type="match status" value="1"/>
</dbReference>
<dbReference type="UniPathway" id="UPA00544"/>
<dbReference type="GO" id="GO:0005524">
    <property type="term" value="F:ATP binding"/>
    <property type="evidence" value="ECO:0007669"/>
    <property type="project" value="UniProtKB-UniRule"/>
</dbReference>
<evidence type="ECO:0000313" key="3">
    <source>
        <dbReference type="EMBL" id="AVO39533.1"/>
    </source>
</evidence>
<evidence type="ECO:0000256" key="1">
    <source>
        <dbReference type="ARBA" id="ARBA00023277"/>
    </source>
</evidence>
<comment type="pathway">
    <text evidence="2">Amino-sugar metabolism; 1,6-anhydro-N-acetylmuramate degradation.</text>
</comment>
<comment type="similarity">
    <text evidence="2">Belongs to the anhydro-N-acetylmuramic acid kinase family.</text>
</comment>
<keyword evidence="2" id="KW-0547">Nucleotide-binding</keyword>
<keyword evidence="2" id="KW-0067">ATP-binding</keyword>
<dbReference type="HAMAP" id="MF_01270">
    <property type="entry name" value="AnhMurNAc_kinase"/>
    <property type="match status" value="1"/>
</dbReference>
<dbReference type="InterPro" id="IPR043129">
    <property type="entry name" value="ATPase_NBD"/>
</dbReference>
<dbReference type="SUPFAM" id="SSF53067">
    <property type="entry name" value="Actin-like ATPase domain"/>
    <property type="match status" value="1"/>
</dbReference>
<protein>
    <recommendedName>
        <fullName evidence="2">Anhydro-N-acetylmuramic acid kinase</fullName>
        <ecNumber evidence="2">2.7.1.170</ecNumber>
    </recommendedName>
    <alternativeName>
        <fullName evidence="2">AnhMurNAc kinase</fullName>
    </alternativeName>
</protein>
<dbReference type="EMBL" id="CP027665">
    <property type="protein sequence ID" value="AVO39533.1"/>
    <property type="molecule type" value="Genomic_DNA"/>
</dbReference>
<keyword evidence="1 2" id="KW-0119">Carbohydrate metabolism</keyword>
<organism evidence="3 4">
    <name type="scientific">Pukyongiella litopenaei</name>
    <dbReference type="NCBI Taxonomy" id="2605946"/>
    <lineage>
        <taxon>Bacteria</taxon>
        <taxon>Pseudomonadati</taxon>
        <taxon>Pseudomonadota</taxon>
        <taxon>Alphaproteobacteria</taxon>
        <taxon>Rhodobacterales</taxon>
        <taxon>Paracoccaceae</taxon>
        <taxon>Pukyongiella</taxon>
    </lineage>
</organism>
<dbReference type="GO" id="GO:0097175">
    <property type="term" value="P:1,6-anhydro-N-acetyl-beta-muramic acid catabolic process"/>
    <property type="evidence" value="ECO:0007669"/>
    <property type="project" value="UniProtKB-UniRule"/>
</dbReference>
<keyword evidence="2 3" id="KW-0418">Kinase</keyword>
<accession>A0A2S0MV13</accession>
<dbReference type="EC" id="2.7.1.170" evidence="2"/>
<name>A0A2S0MV13_9RHOB</name>
<sequence length="374" mass="38637">MNDDQQRHRRFRALGAMSGTSLDGVDAAMVVTDGETIHGFGPHGYRPYTDAERDLLRGGLGRWDGAEVEAAASVIDAAHRAALAGFGDVDLIGFHGQTLAHDPRGRGTLQVGDGAGLAGALGVPVVWDFRSADVAAGGEGAPLAPFFHFACARWMRANAPLCFLNLGGVGNLTWLDPARGRPEDPGALLAFDTGPANAPVNDLMQARRGVAMDEGGALAATGQVDEAVVAAFMEHAYFSRKPPKSLDRNDFDDIQDRVSHLGDADAAATLTAICAASVAAGLEHCPDLPSRVLVTGGGRKNPVVMAMLNAALPCSVEPVEAAGLNGDMLEAQAFAYLAVRVLRGLPTSCPGTTGVGTPRCGGRVSRPAAEGNAA</sequence>
<evidence type="ECO:0000313" key="4">
    <source>
        <dbReference type="Proteomes" id="UP000237655"/>
    </source>
</evidence>
<reference evidence="4" key="1">
    <citation type="submission" date="2018-03" db="EMBL/GenBank/DDBJ databases">
        <title>Genomic analysis of the strain SH-1 isolated from shrimp intestine.</title>
        <authorList>
            <person name="Kim Y.-S."/>
            <person name="Kim S.-E."/>
            <person name="Kim K.-H."/>
        </authorList>
    </citation>
    <scope>NUCLEOTIDE SEQUENCE [LARGE SCALE GENOMIC DNA]</scope>
    <source>
        <strain evidence="4">SH-1</strain>
    </source>
</reference>
<keyword evidence="2 3" id="KW-0808">Transferase</keyword>
<dbReference type="RefSeq" id="WP_106473837.1">
    <property type="nucleotide sequence ID" value="NZ_CP027665.1"/>
</dbReference>
<comment type="pathway">
    <text evidence="2">Cell wall biogenesis; peptidoglycan recycling.</text>
</comment>
<dbReference type="KEGG" id="thas:C6Y53_18760"/>
<evidence type="ECO:0000256" key="2">
    <source>
        <dbReference type="HAMAP-Rule" id="MF_01270"/>
    </source>
</evidence>
<dbReference type="AlphaFoldDB" id="A0A2S0MV13"/>
<dbReference type="Gene3D" id="3.30.420.40">
    <property type="match status" value="2"/>
</dbReference>
<dbReference type="GO" id="GO:0006040">
    <property type="term" value="P:amino sugar metabolic process"/>
    <property type="evidence" value="ECO:0007669"/>
    <property type="project" value="InterPro"/>
</dbReference>
<dbReference type="GO" id="GO:0016773">
    <property type="term" value="F:phosphotransferase activity, alcohol group as acceptor"/>
    <property type="evidence" value="ECO:0007669"/>
    <property type="project" value="UniProtKB-UniRule"/>
</dbReference>
<keyword evidence="4" id="KW-1185">Reference proteome</keyword>
<dbReference type="InterPro" id="IPR005338">
    <property type="entry name" value="Anhydro_N_Ac-Mur_kinase"/>
</dbReference>
<dbReference type="Proteomes" id="UP000237655">
    <property type="component" value="Chromosome"/>
</dbReference>
<dbReference type="GO" id="GO:0009254">
    <property type="term" value="P:peptidoglycan turnover"/>
    <property type="evidence" value="ECO:0007669"/>
    <property type="project" value="UniProtKB-UniRule"/>
</dbReference>
<dbReference type="GO" id="GO:0016301">
    <property type="term" value="F:kinase activity"/>
    <property type="evidence" value="ECO:0007669"/>
    <property type="project" value="UniProtKB-KW"/>
</dbReference>
<dbReference type="UniPathway" id="UPA00343"/>
<dbReference type="PANTHER" id="PTHR30605">
    <property type="entry name" value="ANHYDRO-N-ACETYLMURAMIC ACID KINASE"/>
    <property type="match status" value="1"/>
</dbReference>
<proteinExistence type="inferred from homology"/>
<feature type="binding site" evidence="2">
    <location>
        <begin position="19"/>
        <end position="26"/>
    </location>
    <ligand>
        <name>ATP</name>
        <dbReference type="ChEBI" id="CHEBI:30616"/>
    </ligand>
</feature>
<comment type="function">
    <text evidence="2">Catalyzes the specific phosphorylation of 1,6-anhydro-N-acetylmuramic acid (anhMurNAc) with the simultaneous cleavage of the 1,6-anhydro ring, generating MurNAc-6-P. Is required for the utilization of anhMurNAc either imported from the medium or derived from its own cell wall murein, and thus plays a role in cell wall recycling.</text>
</comment>
<gene>
    <name evidence="2" type="primary">anmK</name>
    <name evidence="3" type="ORF">C6Y53_18760</name>
</gene>
<dbReference type="NCBIfam" id="NF007141">
    <property type="entry name" value="PRK09585.1-5"/>
    <property type="match status" value="1"/>
</dbReference>
<dbReference type="Pfam" id="PF03702">
    <property type="entry name" value="AnmK"/>
    <property type="match status" value="1"/>
</dbReference>
<comment type="catalytic activity">
    <reaction evidence="2">
        <text>1,6-anhydro-N-acetyl-beta-muramate + ATP + H2O = N-acetyl-D-muramate 6-phosphate + ADP + H(+)</text>
        <dbReference type="Rhea" id="RHEA:24952"/>
        <dbReference type="ChEBI" id="CHEBI:15377"/>
        <dbReference type="ChEBI" id="CHEBI:15378"/>
        <dbReference type="ChEBI" id="CHEBI:30616"/>
        <dbReference type="ChEBI" id="CHEBI:58690"/>
        <dbReference type="ChEBI" id="CHEBI:58722"/>
        <dbReference type="ChEBI" id="CHEBI:456216"/>
        <dbReference type="EC" id="2.7.1.170"/>
    </reaction>
</comment>